<dbReference type="RefSeq" id="WP_188177917.1">
    <property type="nucleotide sequence ID" value="NZ_JACVVD010000016.1"/>
</dbReference>
<keyword evidence="2" id="KW-1185">Reference proteome</keyword>
<sequence length="52" mass="5951">MKPTLELQDIIAALGIDANRYQAWQQKELQAAKESMIKDETIESTLLYELVV</sequence>
<evidence type="ECO:0000313" key="2">
    <source>
        <dbReference type="Proteomes" id="UP000650466"/>
    </source>
</evidence>
<organism evidence="1 2">
    <name type="scientific">Paenibacillus sedimenti</name>
    <dbReference type="NCBI Taxonomy" id="2770274"/>
    <lineage>
        <taxon>Bacteria</taxon>
        <taxon>Bacillati</taxon>
        <taxon>Bacillota</taxon>
        <taxon>Bacilli</taxon>
        <taxon>Bacillales</taxon>
        <taxon>Paenibacillaceae</taxon>
        <taxon>Paenibacillus</taxon>
    </lineage>
</organism>
<protein>
    <submittedName>
        <fullName evidence="1">Uncharacterized protein</fullName>
    </submittedName>
</protein>
<gene>
    <name evidence="1" type="ORF">ICC18_29230</name>
</gene>
<evidence type="ECO:0000313" key="1">
    <source>
        <dbReference type="EMBL" id="MBD0384135.1"/>
    </source>
</evidence>
<dbReference type="EMBL" id="JACVVD010000016">
    <property type="protein sequence ID" value="MBD0384135.1"/>
    <property type="molecule type" value="Genomic_DNA"/>
</dbReference>
<reference evidence="1" key="1">
    <citation type="submission" date="2020-09" db="EMBL/GenBank/DDBJ databases">
        <title>Draft Genome Sequence of Paenibacillus sp. WST5.</title>
        <authorList>
            <person name="Bao Z."/>
        </authorList>
    </citation>
    <scope>NUCLEOTIDE SEQUENCE</scope>
    <source>
        <strain evidence="1">WST5</strain>
    </source>
</reference>
<dbReference type="AlphaFoldDB" id="A0A926KU89"/>
<comment type="caution">
    <text evidence="1">The sequence shown here is derived from an EMBL/GenBank/DDBJ whole genome shotgun (WGS) entry which is preliminary data.</text>
</comment>
<name>A0A926KU89_9BACL</name>
<dbReference type="Proteomes" id="UP000650466">
    <property type="component" value="Unassembled WGS sequence"/>
</dbReference>
<proteinExistence type="predicted"/>
<accession>A0A926KU89</accession>